<reference evidence="2 3" key="1">
    <citation type="submission" date="2015-04" db="EMBL/GenBank/DDBJ databases">
        <title>The draft genome sequence of Erythrobacter luteus KA37.</title>
        <authorList>
            <person name="Zhuang L."/>
            <person name="Liu Y."/>
            <person name="Shao Z."/>
        </authorList>
    </citation>
    <scope>NUCLEOTIDE SEQUENCE [LARGE SCALE GENOMIC DNA]</scope>
    <source>
        <strain evidence="2 3">KA37</strain>
    </source>
</reference>
<accession>A0A0G9MYG2</accession>
<comment type="caution">
    <text evidence="2">The sequence shown here is derived from an EMBL/GenBank/DDBJ whole genome shotgun (WGS) entry which is preliminary data.</text>
</comment>
<evidence type="ECO:0000313" key="3">
    <source>
        <dbReference type="Proteomes" id="UP000053464"/>
    </source>
</evidence>
<dbReference type="PATRIC" id="fig|1581420.6.peg.1038"/>
<dbReference type="STRING" id="1581420.AAW00_05155"/>
<dbReference type="InterPro" id="IPR005025">
    <property type="entry name" value="FMN_Rdtase-like_dom"/>
</dbReference>
<dbReference type="Pfam" id="PF03358">
    <property type="entry name" value="FMN_red"/>
    <property type="match status" value="1"/>
</dbReference>
<evidence type="ECO:0000259" key="1">
    <source>
        <dbReference type="Pfam" id="PF03358"/>
    </source>
</evidence>
<dbReference type="EMBL" id="LBHB01000001">
    <property type="protein sequence ID" value="KLE35771.1"/>
    <property type="molecule type" value="Genomic_DNA"/>
</dbReference>
<dbReference type="Proteomes" id="UP000053464">
    <property type="component" value="Unassembled WGS sequence"/>
</dbReference>
<sequence length="210" mass="22285">MAADTKISAIAINCSLKSSKAGEASSTDAMIAVLEKAFGEHDVEIAETIRIADYDVKPGVTSDEGEGDDWPALREKILAHDILVFGGPIWMGQIGSIAKRVLERMDAFLSETDDVGRMPSYGKVAVAAIVGNEDGAHWASAQLFQSLNDTGWTIPAVAACYWVGEAMGSKDFKDLEHTPKKVTQTAAMTAGNAVHLAKLLKADTYPGSGD</sequence>
<dbReference type="InterPro" id="IPR029039">
    <property type="entry name" value="Flavoprotein-like_sf"/>
</dbReference>
<organism evidence="2 3">
    <name type="scientific">Aurantiacibacter luteus</name>
    <dbReference type="NCBI Taxonomy" id="1581420"/>
    <lineage>
        <taxon>Bacteria</taxon>
        <taxon>Pseudomonadati</taxon>
        <taxon>Pseudomonadota</taxon>
        <taxon>Alphaproteobacteria</taxon>
        <taxon>Sphingomonadales</taxon>
        <taxon>Erythrobacteraceae</taxon>
        <taxon>Aurantiacibacter</taxon>
    </lineage>
</organism>
<dbReference type="GO" id="GO:0016491">
    <property type="term" value="F:oxidoreductase activity"/>
    <property type="evidence" value="ECO:0007669"/>
    <property type="project" value="InterPro"/>
</dbReference>
<evidence type="ECO:0000313" key="2">
    <source>
        <dbReference type="EMBL" id="KLE35771.1"/>
    </source>
</evidence>
<dbReference type="AlphaFoldDB" id="A0A0G9MYG2"/>
<dbReference type="OrthoDB" id="8853249at2"/>
<dbReference type="Gene3D" id="3.40.50.360">
    <property type="match status" value="1"/>
</dbReference>
<proteinExistence type="predicted"/>
<dbReference type="SUPFAM" id="SSF52218">
    <property type="entry name" value="Flavoproteins"/>
    <property type="match status" value="1"/>
</dbReference>
<dbReference type="RefSeq" id="WP_047003176.1">
    <property type="nucleotide sequence ID" value="NZ_LBHB01000001.1"/>
</dbReference>
<protein>
    <submittedName>
        <fullName evidence="2">Flavodoxin</fullName>
    </submittedName>
</protein>
<gene>
    <name evidence="2" type="ORF">AAW00_05155</name>
</gene>
<feature type="domain" description="NADPH-dependent FMN reductase-like" evidence="1">
    <location>
        <begin position="10"/>
        <end position="153"/>
    </location>
</feature>
<name>A0A0G9MYG2_9SPHN</name>
<keyword evidence="3" id="KW-1185">Reference proteome</keyword>